<evidence type="ECO:0008006" key="3">
    <source>
        <dbReference type="Google" id="ProtNLM"/>
    </source>
</evidence>
<reference evidence="1 2" key="1">
    <citation type="journal article" date="2023" name="Insect Mol. Biol.">
        <title>Genome sequencing provides insights into the evolution of gene families encoding plant cell wall-degrading enzymes in longhorned beetles.</title>
        <authorList>
            <person name="Shin N.R."/>
            <person name="Okamura Y."/>
            <person name="Kirsch R."/>
            <person name="Pauchet Y."/>
        </authorList>
    </citation>
    <scope>NUCLEOTIDE SEQUENCE [LARGE SCALE GENOMIC DNA]</scope>
    <source>
        <strain evidence="1">EAD_L_NR</strain>
    </source>
</reference>
<dbReference type="EMBL" id="JANEYG010000345">
    <property type="protein sequence ID" value="KAJ8910171.1"/>
    <property type="molecule type" value="Genomic_DNA"/>
</dbReference>
<comment type="caution">
    <text evidence="1">The sequence shown here is derived from an EMBL/GenBank/DDBJ whole genome shotgun (WGS) entry which is preliminary data.</text>
</comment>
<evidence type="ECO:0000313" key="2">
    <source>
        <dbReference type="Proteomes" id="UP001159042"/>
    </source>
</evidence>
<dbReference type="InterPro" id="IPR052055">
    <property type="entry name" value="Hepadnavirus_pol/RT"/>
</dbReference>
<sequence>MRFGIGEYNKIMKIPNSVRVDIDWWVQKIFQSYESLDKQDFSLTIFSDASLTGWGIVCGEDKVSGLWSEQQEKLMHINILKLKEAFFWLKCFANDRRNCSILLRIDNTTAISYINKMGGVRYHMLNNLAREIWQWCELRNINILASYIKSCDNTEADAQSRKLLPDTEWELNEYPSKKSRRGLVRPS</sequence>
<organism evidence="1 2">
    <name type="scientific">Exocentrus adspersus</name>
    <dbReference type="NCBI Taxonomy" id="1586481"/>
    <lineage>
        <taxon>Eukaryota</taxon>
        <taxon>Metazoa</taxon>
        <taxon>Ecdysozoa</taxon>
        <taxon>Arthropoda</taxon>
        <taxon>Hexapoda</taxon>
        <taxon>Insecta</taxon>
        <taxon>Pterygota</taxon>
        <taxon>Neoptera</taxon>
        <taxon>Endopterygota</taxon>
        <taxon>Coleoptera</taxon>
        <taxon>Polyphaga</taxon>
        <taxon>Cucujiformia</taxon>
        <taxon>Chrysomeloidea</taxon>
        <taxon>Cerambycidae</taxon>
        <taxon>Lamiinae</taxon>
        <taxon>Acanthocinini</taxon>
        <taxon>Exocentrus</taxon>
    </lineage>
</organism>
<keyword evidence="2" id="KW-1185">Reference proteome</keyword>
<dbReference type="Proteomes" id="UP001159042">
    <property type="component" value="Unassembled WGS sequence"/>
</dbReference>
<dbReference type="AlphaFoldDB" id="A0AAV8V7M9"/>
<dbReference type="PANTHER" id="PTHR33050:SF7">
    <property type="entry name" value="RIBONUCLEASE H"/>
    <property type="match status" value="1"/>
</dbReference>
<accession>A0AAV8V7M9</accession>
<proteinExistence type="predicted"/>
<gene>
    <name evidence="1" type="ORF">NQ315_006019</name>
</gene>
<evidence type="ECO:0000313" key="1">
    <source>
        <dbReference type="EMBL" id="KAJ8910171.1"/>
    </source>
</evidence>
<dbReference type="PANTHER" id="PTHR33050">
    <property type="entry name" value="REVERSE TRANSCRIPTASE DOMAIN-CONTAINING PROTEIN"/>
    <property type="match status" value="1"/>
</dbReference>
<name>A0AAV8V7M9_9CUCU</name>
<protein>
    <recommendedName>
        <fullName evidence="3">RNase H type-1 domain-containing protein</fullName>
    </recommendedName>
</protein>
<dbReference type="CDD" id="cd09275">
    <property type="entry name" value="RNase_HI_RT_DIRS1"/>
    <property type="match status" value="1"/>
</dbReference>